<keyword evidence="8" id="KW-0732">Signal</keyword>
<protein>
    <submittedName>
        <fullName evidence="11">C2H2-type domain-containing protein</fullName>
    </submittedName>
</protein>
<keyword evidence="1" id="KW-0479">Metal-binding</keyword>
<name>A0A914ZGA3_9BILA</name>
<dbReference type="GO" id="GO:0008270">
    <property type="term" value="F:zinc ion binding"/>
    <property type="evidence" value="ECO:0007669"/>
    <property type="project" value="UniProtKB-KW"/>
</dbReference>
<feature type="compositionally biased region" description="Polar residues" evidence="7">
    <location>
        <begin position="495"/>
        <end position="509"/>
    </location>
</feature>
<accession>A0A914ZGA3</accession>
<feature type="compositionally biased region" description="Low complexity" evidence="7">
    <location>
        <begin position="280"/>
        <end position="292"/>
    </location>
</feature>
<evidence type="ECO:0000256" key="6">
    <source>
        <dbReference type="PROSITE-ProRule" id="PRU00042"/>
    </source>
</evidence>
<feature type="domain" description="C2H2-type" evidence="9">
    <location>
        <begin position="165"/>
        <end position="190"/>
    </location>
</feature>
<feature type="region of interest" description="Disordered" evidence="7">
    <location>
        <begin position="362"/>
        <end position="382"/>
    </location>
</feature>
<dbReference type="PANTHER" id="PTHR24393">
    <property type="entry name" value="ZINC FINGER PROTEIN"/>
    <property type="match status" value="1"/>
</dbReference>
<evidence type="ECO:0000313" key="11">
    <source>
        <dbReference type="WBParaSite" id="PSU_v2.g9315.t1"/>
    </source>
</evidence>
<dbReference type="Gene3D" id="3.30.160.60">
    <property type="entry name" value="Classic Zinc Finger"/>
    <property type="match status" value="4"/>
</dbReference>
<dbReference type="GO" id="GO:0005634">
    <property type="term" value="C:nucleus"/>
    <property type="evidence" value="ECO:0007669"/>
    <property type="project" value="TreeGrafter"/>
</dbReference>
<feature type="compositionally biased region" description="Polar residues" evidence="7">
    <location>
        <begin position="293"/>
        <end position="307"/>
    </location>
</feature>
<keyword evidence="5" id="KW-0539">Nucleus</keyword>
<dbReference type="SMART" id="SM00355">
    <property type="entry name" value="ZnF_C2H2"/>
    <property type="match status" value="7"/>
</dbReference>
<dbReference type="GO" id="GO:0000978">
    <property type="term" value="F:RNA polymerase II cis-regulatory region sequence-specific DNA binding"/>
    <property type="evidence" value="ECO:0007669"/>
    <property type="project" value="TreeGrafter"/>
</dbReference>
<dbReference type="InterPro" id="IPR013087">
    <property type="entry name" value="Znf_C2H2_type"/>
</dbReference>
<feature type="compositionally biased region" description="Basic and acidic residues" evidence="7">
    <location>
        <begin position="58"/>
        <end position="75"/>
    </location>
</feature>
<keyword evidence="2" id="KW-0677">Repeat</keyword>
<keyword evidence="4" id="KW-0862">Zinc</keyword>
<feature type="signal peptide" evidence="8">
    <location>
        <begin position="1"/>
        <end position="23"/>
    </location>
</feature>
<evidence type="ECO:0000256" key="4">
    <source>
        <dbReference type="ARBA" id="ARBA00022833"/>
    </source>
</evidence>
<feature type="compositionally biased region" description="Polar residues" evidence="7">
    <location>
        <begin position="257"/>
        <end position="267"/>
    </location>
</feature>
<dbReference type="WBParaSite" id="PSU_v2.g9315.t1">
    <property type="protein sequence ID" value="PSU_v2.g9315.t1"/>
    <property type="gene ID" value="PSU_v2.g9315"/>
</dbReference>
<proteinExistence type="predicted"/>
<evidence type="ECO:0000256" key="8">
    <source>
        <dbReference type="SAM" id="SignalP"/>
    </source>
</evidence>
<feature type="compositionally biased region" description="Low complexity" evidence="7">
    <location>
        <begin position="32"/>
        <end position="44"/>
    </location>
</feature>
<feature type="region of interest" description="Disordered" evidence="7">
    <location>
        <begin position="468"/>
        <end position="512"/>
    </location>
</feature>
<dbReference type="PROSITE" id="PS50157">
    <property type="entry name" value="ZINC_FINGER_C2H2_2"/>
    <property type="match status" value="4"/>
</dbReference>
<sequence>MFLSTQSLAGLGMVAAAMAAANAEKLKSSLENSNNNSFLNEQLSRSSPNEVVTPKSDSLQDDHNNHGRKSGKAEKVMHSCPHCNFTTVMSQHMKSHLEAHERHQGQMYQCDICQMQFSQKANMHRHRMRHSGVKPYECRFCFKKFFRKDQMQEHSMTHIKTGDDFDCPVAGCPQQFSQHSALRSHLEDQHIISATQQASCKRCSLLFSNSRRLLLHYQTKHDEADASLKRSFKEETNAFTSLANLDLNAAMQLLTGNSNNGNITSPLNDKPPPAKKRRTNNNNNTNKRAVANQLSAPMSLSASPQALSSTTTPPPNTTSSTKGISTPVFTSIASFTENFLPLDMSKRASLNEERNTRIESPLEHSNAVSVVQSPKKSHTPDIENDDVVVDVCGTTEFEKEIKTEQSSNSPKLPKAQSPDYERVIANGYKFNMRPEFLPLMNGVFNPFFLTSKSDQLLWNQDSNVSTTITSSLPSSRISNSNNNGNCNNGNEEVSTSTTHSPSDRSSTGSVDKEPLECGHCGIVFNDRTLHLLHKGLHSAQDPWKCNLCGAMCYDKYVFTSHMISSDHA</sequence>
<feature type="domain" description="C2H2-type" evidence="9">
    <location>
        <begin position="136"/>
        <end position="158"/>
    </location>
</feature>
<organism evidence="10 11">
    <name type="scientific">Panagrolaimus superbus</name>
    <dbReference type="NCBI Taxonomy" id="310955"/>
    <lineage>
        <taxon>Eukaryota</taxon>
        <taxon>Metazoa</taxon>
        <taxon>Ecdysozoa</taxon>
        <taxon>Nematoda</taxon>
        <taxon>Chromadorea</taxon>
        <taxon>Rhabditida</taxon>
        <taxon>Tylenchina</taxon>
        <taxon>Panagrolaimomorpha</taxon>
        <taxon>Panagrolaimoidea</taxon>
        <taxon>Panagrolaimidae</taxon>
        <taxon>Panagrolaimus</taxon>
    </lineage>
</organism>
<feature type="domain" description="C2H2-type" evidence="9">
    <location>
        <begin position="108"/>
        <end position="135"/>
    </location>
</feature>
<evidence type="ECO:0000256" key="3">
    <source>
        <dbReference type="ARBA" id="ARBA00022771"/>
    </source>
</evidence>
<evidence type="ECO:0000313" key="10">
    <source>
        <dbReference type="Proteomes" id="UP000887577"/>
    </source>
</evidence>
<evidence type="ECO:0000256" key="1">
    <source>
        <dbReference type="ARBA" id="ARBA00022723"/>
    </source>
</evidence>
<feature type="compositionally biased region" description="Low complexity" evidence="7">
    <location>
        <begin position="468"/>
        <end position="494"/>
    </location>
</feature>
<dbReference type="Pfam" id="PF00096">
    <property type="entry name" value="zf-C2H2"/>
    <property type="match status" value="1"/>
</dbReference>
<dbReference type="PROSITE" id="PS00028">
    <property type="entry name" value="ZINC_FINGER_C2H2_1"/>
    <property type="match status" value="6"/>
</dbReference>
<dbReference type="Proteomes" id="UP000887577">
    <property type="component" value="Unplaced"/>
</dbReference>
<reference evidence="11" key="1">
    <citation type="submission" date="2022-11" db="UniProtKB">
        <authorList>
            <consortium name="WormBaseParasite"/>
        </authorList>
    </citation>
    <scope>IDENTIFICATION</scope>
</reference>
<dbReference type="PANTHER" id="PTHR24393:SF34">
    <property type="entry name" value="PR_SET DOMAIN 13"/>
    <property type="match status" value="1"/>
</dbReference>
<dbReference type="SUPFAM" id="SSF57667">
    <property type="entry name" value="beta-beta-alpha zinc fingers"/>
    <property type="match status" value="2"/>
</dbReference>
<dbReference type="FunFam" id="3.30.160.60:FF:001669">
    <property type="entry name" value="Uncharacterized protein, isoform B"/>
    <property type="match status" value="1"/>
</dbReference>
<dbReference type="InterPro" id="IPR036236">
    <property type="entry name" value="Znf_C2H2_sf"/>
</dbReference>
<feature type="domain" description="C2H2-type" evidence="9">
    <location>
        <begin position="515"/>
        <end position="542"/>
    </location>
</feature>
<dbReference type="AlphaFoldDB" id="A0A914ZGA3"/>
<feature type="region of interest" description="Disordered" evidence="7">
    <location>
        <begin position="257"/>
        <end position="325"/>
    </location>
</feature>
<dbReference type="GO" id="GO:0001228">
    <property type="term" value="F:DNA-binding transcription activator activity, RNA polymerase II-specific"/>
    <property type="evidence" value="ECO:0007669"/>
    <property type="project" value="TreeGrafter"/>
</dbReference>
<evidence type="ECO:0000256" key="7">
    <source>
        <dbReference type="SAM" id="MobiDB-lite"/>
    </source>
</evidence>
<feature type="region of interest" description="Disordered" evidence="7">
    <location>
        <begin position="32"/>
        <end position="75"/>
    </location>
</feature>
<feature type="chain" id="PRO_5037642508" evidence="8">
    <location>
        <begin position="24"/>
        <end position="568"/>
    </location>
</feature>
<evidence type="ECO:0000256" key="2">
    <source>
        <dbReference type="ARBA" id="ARBA00022737"/>
    </source>
</evidence>
<evidence type="ECO:0000256" key="5">
    <source>
        <dbReference type="ARBA" id="ARBA00023242"/>
    </source>
</evidence>
<evidence type="ECO:0000259" key="9">
    <source>
        <dbReference type="PROSITE" id="PS50157"/>
    </source>
</evidence>
<keyword evidence="3 6" id="KW-0863">Zinc-finger</keyword>
<keyword evidence="10" id="KW-1185">Reference proteome</keyword>